<feature type="compositionally biased region" description="Polar residues" evidence="8">
    <location>
        <begin position="31"/>
        <end position="40"/>
    </location>
</feature>
<feature type="chain" id="PRO_5032538845" description="SRCR domain-containing protein" evidence="10">
    <location>
        <begin position="23"/>
        <end position="404"/>
    </location>
</feature>
<evidence type="ECO:0000259" key="11">
    <source>
        <dbReference type="PROSITE" id="PS50287"/>
    </source>
</evidence>
<reference evidence="12" key="3">
    <citation type="submission" date="2025-09" db="UniProtKB">
        <authorList>
            <consortium name="Ensembl"/>
        </authorList>
    </citation>
    <scope>IDENTIFICATION</scope>
</reference>
<dbReference type="eggNOG" id="ENOG502QUHF">
    <property type="taxonomic scope" value="Eukaryota"/>
</dbReference>
<evidence type="ECO:0000256" key="6">
    <source>
        <dbReference type="ARBA" id="ARBA00023180"/>
    </source>
</evidence>
<dbReference type="GeneTree" id="ENSGT00950000183145"/>
<dbReference type="SUPFAM" id="SSF56487">
    <property type="entry name" value="SRCR-like"/>
    <property type="match status" value="1"/>
</dbReference>
<dbReference type="Ensembl" id="ENSACAT00000017851.4">
    <property type="protein sequence ID" value="ENSACAP00000017506.4"/>
    <property type="gene ID" value="ENSACAG00000017783.4"/>
</dbReference>
<dbReference type="InterPro" id="IPR036772">
    <property type="entry name" value="SRCR-like_dom_sf"/>
</dbReference>
<comment type="subcellular location">
    <subcellularLocation>
        <location evidence="1">Secreted</location>
    </subcellularLocation>
</comment>
<keyword evidence="3 10" id="KW-0732">Signal</keyword>
<keyword evidence="9" id="KW-0812">Transmembrane</keyword>
<keyword evidence="6" id="KW-0325">Glycoprotein</keyword>
<keyword evidence="13" id="KW-1185">Reference proteome</keyword>
<feature type="region of interest" description="Disordered" evidence="8">
    <location>
        <begin position="333"/>
        <end position="404"/>
    </location>
</feature>
<dbReference type="Bgee" id="ENSACAG00000017783">
    <property type="expression patterns" value="Expressed in adrenal gland and 4 other cell types or tissues"/>
</dbReference>
<dbReference type="PRINTS" id="PR00258">
    <property type="entry name" value="SPERACTRCPTR"/>
</dbReference>
<name>H9GPP0_ANOCA</name>
<feature type="domain" description="SRCR" evidence="11">
    <location>
        <begin position="47"/>
        <end position="145"/>
    </location>
</feature>
<dbReference type="Gene3D" id="3.10.250.10">
    <property type="entry name" value="SRCR-like domain"/>
    <property type="match status" value="1"/>
</dbReference>
<dbReference type="PROSITE" id="PS00420">
    <property type="entry name" value="SRCR_1"/>
    <property type="match status" value="1"/>
</dbReference>
<dbReference type="FunFam" id="3.10.250.10:FF:000035">
    <property type="entry name" value="Lysyl oxidase-like 2"/>
    <property type="match status" value="1"/>
</dbReference>
<feature type="signal peptide" evidence="10">
    <location>
        <begin position="1"/>
        <end position="22"/>
    </location>
</feature>
<feature type="region of interest" description="Disordered" evidence="8">
    <location>
        <begin position="22"/>
        <end position="41"/>
    </location>
</feature>
<dbReference type="HOGENOM" id="CLU_701208_0_0_1"/>
<feature type="compositionally biased region" description="Basic and acidic residues" evidence="8">
    <location>
        <begin position="366"/>
        <end position="377"/>
    </location>
</feature>
<keyword evidence="4" id="KW-0677">Repeat</keyword>
<comment type="caution">
    <text evidence="7">Lacks conserved residue(s) required for the propagation of feature annotation.</text>
</comment>
<keyword evidence="5 7" id="KW-1015">Disulfide bond</keyword>
<sequence length="404" mass="44074">MVNLLDVLLMALSVVAVRKGHAKPTEPPAFRNNSKDSTAAQPGAQRLRLMNGGSHCSGRVELKYNDTWGMICDNNWDLAEAAVVCRQQGCGEAIQAPNASYFKKGTGPIHLGEVRCSGNESYLWDCPSEKNPDCGHRGEAGVICSGSLGLENQTDTTVTETATEAATSVSHTPNPCWTRPESWDLKQSYQTLHTLCIVLGLFLFLAILSHIIIILLNRQRKNGILDCAISSASISAPVLVNHSVQVSTTGVNNDYREIPTSLPKGEAIPVKPSPISEDSDSDYERYDFSDKPPVALSTFYNSLRHRAPEEHLPPCNLDISAVHNRSEIKDAALKGHNPQEAAAIAEDSESTSSGDSEWYENFQRPAYKEDHPGKEPLEGLTAFSRPLVNREAGPGNRFLQQQGL</sequence>
<reference evidence="12" key="1">
    <citation type="submission" date="2009-12" db="EMBL/GenBank/DDBJ databases">
        <title>The Genome Sequence of Anolis carolinensis (Green Anole Lizard).</title>
        <authorList>
            <consortium name="The Genome Sequencing Platform"/>
            <person name="Di Palma F."/>
            <person name="Alfoldi J."/>
            <person name="Heiman D."/>
            <person name="Young S."/>
            <person name="Grabherr M."/>
            <person name="Johnson J."/>
            <person name="Lander E.S."/>
            <person name="Lindblad-Toh K."/>
        </authorList>
    </citation>
    <scope>NUCLEOTIDE SEQUENCE [LARGE SCALE GENOMIC DNA]</scope>
    <source>
        <strain evidence="12">JBL SC #1</strain>
    </source>
</reference>
<dbReference type="InParanoid" id="H9GPP0"/>
<keyword evidence="9" id="KW-0472">Membrane</keyword>
<feature type="disulfide bond" evidence="7">
    <location>
        <begin position="116"/>
        <end position="126"/>
    </location>
</feature>
<evidence type="ECO:0000256" key="3">
    <source>
        <dbReference type="ARBA" id="ARBA00022729"/>
    </source>
</evidence>
<dbReference type="STRING" id="28377.ENSACAP00000017506"/>
<dbReference type="OrthoDB" id="536948at2759"/>
<dbReference type="PANTHER" id="PTHR48071:SF15">
    <property type="entry name" value="SRCR DOMAIN-CONTAINING PROTEIN"/>
    <property type="match status" value="1"/>
</dbReference>
<evidence type="ECO:0000256" key="4">
    <source>
        <dbReference type="ARBA" id="ARBA00022737"/>
    </source>
</evidence>
<gene>
    <name evidence="12" type="primary">cd6</name>
</gene>
<proteinExistence type="predicted"/>
<dbReference type="PROSITE" id="PS50287">
    <property type="entry name" value="SRCR_2"/>
    <property type="match status" value="1"/>
</dbReference>
<accession>H9GPP0</accession>
<feature type="transmembrane region" description="Helical" evidence="9">
    <location>
        <begin position="192"/>
        <end position="216"/>
    </location>
</feature>
<evidence type="ECO:0000256" key="10">
    <source>
        <dbReference type="SAM" id="SignalP"/>
    </source>
</evidence>
<evidence type="ECO:0000256" key="5">
    <source>
        <dbReference type="ARBA" id="ARBA00023157"/>
    </source>
</evidence>
<dbReference type="InterPro" id="IPR001190">
    <property type="entry name" value="SRCR"/>
</dbReference>
<dbReference type="GO" id="GO:0016020">
    <property type="term" value="C:membrane"/>
    <property type="evidence" value="ECO:0007669"/>
    <property type="project" value="InterPro"/>
</dbReference>
<evidence type="ECO:0000313" key="13">
    <source>
        <dbReference type="Proteomes" id="UP000001646"/>
    </source>
</evidence>
<dbReference type="Pfam" id="PF00530">
    <property type="entry name" value="SRCR"/>
    <property type="match status" value="1"/>
</dbReference>
<organism evidence="12 13">
    <name type="scientific">Anolis carolinensis</name>
    <name type="common">Green anole</name>
    <name type="synonym">American chameleon</name>
    <dbReference type="NCBI Taxonomy" id="28377"/>
    <lineage>
        <taxon>Eukaryota</taxon>
        <taxon>Metazoa</taxon>
        <taxon>Chordata</taxon>
        <taxon>Craniata</taxon>
        <taxon>Vertebrata</taxon>
        <taxon>Euteleostomi</taxon>
        <taxon>Lepidosauria</taxon>
        <taxon>Squamata</taxon>
        <taxon>Bifurcata</taxon>
        <taxon>Unidentata</taxon>
        <taxon>Episquamata</taxon>
        <taxon>Toxicofera</taxon>
        <taxon>Iguania</taxon>
        <taxon>Dactyloidae</taxon>
        <taxon>Anolis</taxon>
    </lineage>
</organism>
<evidence type="ECO:0000256" key="1">
    <source>
        <dbReference type="ARBA" id="ARBA00004613"/>
    </source>
</evidence>
<dbReference type="CTD" id="923"/>
<dbReference type="AlphaFoldDB" id="H9GPP0"/>
<keyword evidence="9" id="KW-1133">Transmembrane helix</keyword>
<dbReference type="Proteomes" id="UP000001646">
    <property type="component" value="Unplaced"/>
</dbReference>
<evidence type="ECO:0000256" key="8">
    <source>
        <dbReference type="SAM" id="MobiDB-lite"/>
    </source>
</evidence>
<evidence type="ECO:0000256" key="2">
    <source>
        <dbReference type="ARBA" id="ARBA00022525"/>
    </source>
</evidence>
<evidence type="ECO:0000313" key="12">
    <source>
        <dbReference type="Ensembl" id="ENSACAP00000017506.4"/>
    </source>
</evidence>
<dbReference type="SMART" id="SM00202">
    <property type="entry name" value="SR"/>
    <property type="match status" value="1"/>
</dbReference>
<evidence type="ECO:0000256" key="7">
    <source>
        <dbReference type="PROSITE-ProRule" id="PRU00196"/>
    </source>
</evidence>
<dbReference type="PANTHER" id="PTHR48071">
    <property type="entry name" value="SRCR DOMAIN-CONTAINING PROTEIN"/>
    <property type="match status" value="1"/>
</dbReference>
<dbReference type="GeneID" id="103279653"/>
<evidence type="ECO:0000256" key="9">
    <source>
        <dbReference type="SAM" id="Phobius"/>
    </source>
</evidence>
<keyword evidence="2" id="KW-0964">Secreted</keyword>
<reference evidence="12" key="2">
    <citation type="submission" date="2025-08" db="UniProtKB">
        <authorList>
            <consortium name="Ensembl"/>
        </authorList>
    </citation>
    <scope>IDENTIFICATION</scope>
</reference>
<protein>
    <recommendedName>
        <fullName evidence="11">SRCR domain-containing protein</fullName>
    </recommendedName>
</protein>